<reference evidence="5" key="1">
    <citation type="submission" date="2025-08" db="UniProtKB">
        <authorList>
            <consortium name="RefSeq"/>
        </authorList>
    </citation>
    <scope>IDENTIFICATION</scope>
    <source>
        <tissue evidence="5">Whole organism</tissue>
    </source>
</reference>
<evidence type="ECO:0000313" key="4">
    <source>
        <dbReference type="Proteomes" id="UP000694843"/>
    </source>
</evidence>
<evidence type="ECO:0000313" key="5">
    <source>
        <dbReference type="RefSeq" id="XP_018015505.1"/>
    </source>
</evidence>
<keyword evidence="2" id="KW-0732">Signal</keyword>
<dbReference type="PANTHER" id="PTHR19143">
    <property type="entry name" value="FIBRINOGEN/TENASCIN/ANGIOPOEITIN"/>
    <property type="match status" value="1"/>
</dbReference>
<dbReference type="AlphaFoldDB" id="A0A8B7NPA6"/>
<dbReference type="Pfam" id="PF00147">
    <property type="entry name" value="Fibrinogen_C"/>
    <property type="match status" value="1"/>
</dbReference>
<feature type="signal peptide" evidence="2">
    <location>
        <begin position="1"/>
        <end position="21"/>
    </location>
</feature>
<feature type="chain" id="PRO_5034320155" evidence="2">
    <location>
        <begin position="22"/>
        <end position="378"/>
    </location>
</feature>
<organism evidence="4 5">
    <name type="scientific">Hyalella azteca</name>
    <name type="common">Amphipod</name>
    <dbReference type="NCBI Taxonomy" id="294128"/>
    <lineage>
        <taxon>Eukaryota</taxon>
        <taxon>Metazoa</taxon>
        <taxon>Ecdysozoa</taxon>
        <taxon>Arthropoda</taxon>
        <taxon>Crustacea</taxon>
        <taxon>Multicrustacea</taxon>
        <taxon>Malacostraca</taxon>
        <taxon>Eumalacostraca</taxon>
        <taxon>Peracarida</taxon>
        <taxon>Amphipoda</taxon>
        <taxon>Senticaudata</taxon>
        <taxon>Talitrida</taxon>
        <taxon>Talitroidea</taxon>
        <taxon>Hyalellidae</taxon>
        <taxon>Hyalella</taxon>
    </lineage>
</organism>
<name>A0A8B7NPA6_HYAAZ</name>
<dbReference type="SUPFAM" id="SSF56496">
    <property type="entry name" value="Fibrinogen C-terminal domain-like"/>
    <property type="match status" value="2"/>
</dbReference>
<dbReference type="Gene3D" id="3.90.215.10">
    <property type="entry name" value="Gamma Fibrinogen, chain A, domain 1"/>
    <property type="match status" value="1"/>
</dbReference>
<protein>
    <submittedName>
        <fullName evidence="5">Uncharacterized protein LOC108672372 isoform X1</fullName>
    </submittedName>
</protein>
<feature type="compositionally biased region" description="Basic and acidic residues" evidence="1">
    <location>
        <begin position="125"/>
        <end position="140"/>
    </location>
</feature>
<dbReference type="Proteomes" id="UP000694843">
    <property type="component" value="Unplaced"/>
</dbReference>
<dbReference type="RefSeq" id="XP_018015505.1">
    <property type="nucleotide sequence ID" value="XM_018160016.2"/>
</dbReference>
<sequence>MSFRLRFFMIGAMTLMSEVQGQRRRCSEEISDIRKEISSLGAMQDDLLHALTDLRLGIESAVTVAAGSLPEDCSVAKKRGAWGPFQMIAPPGIGPRMVRCDMLTDGGGWTVALWREPVMKTAGFGERDGPSGDTLHRDSPRVSSYPTRSVKHDLSARPPAEKDPQRPSRNDILPDERHPAGDAGDEETWYRRRRLRRSSQGSSRELLRESFNRTWVEYKDGFGHHTGEYWIGNDVLHALTSASAEPWEALILLNDFRGQNATAAYGQFRVSDEGSGYRLMAAQYDDKRSTAGDGLAFHHRRSFSTYDRDNDEYHGSHCGLDYGAGWWFHQCHVSLLTGAGTSDAQRGTEGPHTLHWRNWKGEEALHSAALLIRPKNQL</sequence>
<evidence type="ECO:0000256" key="2">
    <source>
        <dbReference type="SAM" id="SignalP"/>
    </source>
</evidence>
<dbReference type="InterPro" id="IPR050373">
    <property type="entry name" value="Fibrinogen_C-term_domain"/>
</dbReference>
<gene>
    <name evidence="5" type="primary">LOC108672372</name>
</gene>
<dbReference type="GO" id="GO:0005615">
    <property type="term" value="C:extracellular space"/>
    <property type="evidence" value="ECO:0007669"/>
    <property type="project" value="TreeGrafter"/>
</dbReference>
<feature type="region of interest" description="Disordered" evidence="1">
    <location>
        <begin position="122"/>
        <end position="185"/>
    </location>
</feature>
<dbReference type="GeneID" id="108672372"/>
<dbReference type="OrthoDB" id="6145874at2759"/>
<feature type="compositionally biased region" description="Basic and acidic residues" evidence="1">
    <location>
        <begin position="150"/>
        <end position="180"/>
    </location>
</feature>
<dbReference type="KEGG" id="hazt:108672372"/>
<dbReference type="PANTHER" id="PTHR19143:SF459">
    <property type="entry name" value="FIBRINOGEN C-TERMINAL DOMAIN-CONTAINING PROTEIN"/>
    <property type="match status" value="1"/>
</dbReference>
<dbReference type="InterPro" id="IPR002181">
    <property type="entry name" value="Fibrinogen_a/b/g_C_dom"/>
</dbReference>
<dbReference type="PROSITE" id="PS51406">
    <property type="entry name" value="FIBRINOGEN_C_2"/>
    <property type="match status" value="1"/>
</dbReference>
<dbReference type="InterPro" id="IPR014716">
    <property type="entry name" value="Fibrinogen_a/b/g_C_1"/>
</dbReference>
<evidence type="ECO:0000259" key="3">
    <source>
        <dbReference type="PROSITE" id="PS51406"/>
    </source>
</evidence>
<feature type="domain" description="Fibrinogen C-terminal" evidence="3">
    <location>
        <begin position="211"/>
        <end position="376"/>
    </location>
</feature>
<keyword evidence="4" id="KW-1185">Reference proteome</keyword>
<dbReference type="SMART" id="SM00186">
    <property type="entry name" value="FBG"/>
    <property type="match status" value="1"/>
</dbReference>
<dbReference type="InterPro" id="IPR036056">
    <property type="entry name" value="Fibrinogen-like_C"/>
</dbReference>
<accession>A0A8B7NPA6</accession>
<evidence type="ECO:0000256" key="1">
    <source>
        <dbReference type="SAM" id="MobiDB-lite"/>
    </source>
</evidence>
<proteinExistence type="predicted"/>